<dbReference type="PANTHER" id="PTHR42663">
    <property type="entry name" value="HYDROLASE C777.06C-RELATED-RELATED"/>
    <property type="match status" value="1"/>
</dbReference>
<evidence type="ECO:0000313" key="2">
    <source>
        <dbReference type="EMBL" id="MFC3194540.1"/>
    </source>
</evidence>
<proteinExistence type="predicted"/>
<keyword evidence="3" id="KW-1185">Reference proteome</keyword>
<dbReference type="Proteomes" id="UP001595533">
    <property type="component" value="Unassembled WGS sequence"/>
</dbReference>
<evidence type="ECO:0000313" key="3">
    <source>
        <dbReference type="Proteomes" id="UP001595533"/>
    </source>
</evidence>
<sequence length="307" mass="34730">MKKIYLLLMVLIGQAQADKDGLVSLHVLGVAQDAGYPQMNCYQQHCMPGWQEPRQRKFATSLALVDHQHRQKFLFEATPDIREQMYALHTLAPDGDYALTGVLLTHGHMGHYTGLMHFGREAAGTRETPVYVMPRFKQYLQSNGPWSQLVNLKNITLKDLTANQPIHLTPNITVRPLLVPHRDEFTETVGFVISGPNQKVLFIPDIDKWHLWEREITAEIKAVDVAFLDATFYANGEIPNRDMSEIPHPFVTESMALFKDLPAAEKSKVFFIHFNHSNPLINPQSEAAEQVRAAGFKVAEKGIKIPL</sequence>
<comment type="caution">
    <text evidence="2">The sequence shown here is derived from an EMBL/GenBank/DDBJ whole genome shotgun (WGS) entry which is preliminary data.</text>
</comment>
<organism evidence="2 3">
    <name type="scientific">Marinicella sediminis</name>
    <dbReference type="NCBI Taxonomy" id="1792834"/>
    <lineage>
        <taxon>Bacteria</taxon>
        <taxon>Pseudomonadati</taxon>
        <taxon>Pseudomonadota</taxon>
        <taxon>Gammaproteobacteria</taxon>
        <taxon>Lysobacterales</taxon>
        <taxon>Marinicellaceae</taxon>
        <taxon>Marinicella</taxon>
    </lineage>
</organism>
<dbReference type="Gene3D" id="3.60.15.10">
    <property type="entry name" value="Ribonuclease Z/Hydroxyacylglutathione hydrolase-like"/>
    <property type="match status" value="1"/>
</dbReference>
<dbReference type="InterPro" id="IPR001279">
    <property type="entry name" value="Metallo-B-lactamas"/>
</dbReference>
<dbReference type="Pfam" id="PF12706">
    <property type="entry name" value="Lactamase_B_2"/>
    <property type="match status" value="1"/>
</dbReference>
<evidence type="ECO:0000259" key="1">
    <source>
        <dbReference type="Pfam" id="PF12706"/>
    </source>
</evidence>
<gene>
    <name evidence="2" type="ORF">ACFODZ_09855</name>
</gene>
<feature type="domain" description="Metallo-beta-lactamase" evidence="1">
    <location>
        <begin position="73"/>
        <end position="274"/>
    </location>
</feature>
<dbReference type="EMBL" id="JBHRTS010000004">
    <property type="protein sequence ID" value="MFC3194540.1"/>
    <property type="molecule type" value="Genomic_DNA"/>
</dbReference>
<dbReference type="RefSeq" id="WP_077411299.1">
    <property type="nucleotide sequence ID" value="NZ_JBHRTS010000004.1"/>
</dbReference>
<accession>A0ABV7J8S5</accession>
<protein>
    <submittedName>
        <fullName evidence="2">MBL fold metallo-hydrolase</fullName>
    </submittedName>
</protein>
<name>A0ABV7J8S5_9GAMM</name>
<dbReference type="InterPro" id="IPR036866">
    <property type="entry name" value="RibonucZ/Hydroxyglut_hydro"/>
</dbReference>
<dbReference type="SUPFAM" id="SSF56281">
    <property type="entry name" value="Metallo-hydrolase/oxidoreductase"/>
    <property type="match status" value="1"/>
</dbReference>
<reference evidence="3" key="1">
    <citation type="journal article" date="2019" name="Int. J. Syst. Evol. Microbiol.">
        <title>The Global Catalogue of Microorganisms (GCM) 10K type strain sequencing project: providing services to taxonomists for standard genome sequencing and annotation.</title>
        <authorList>
            <consortium name="The Broad Institute Genomics Platform"/>
            <consortium name="The Broad Institute Genome Sequencing Center for Infectious Disease"/>
            <person name="Wu L."/>
            <person name="Ma J."/>
        </authorList>
    </citation>
    <scope>NUCLEOTIDE SEQUENCE [LARGE SCALE GENOMIC DNA]</scope>
    <source>
        <strain evidence="3">KCTC 42953</strain>
    </source>
</reference>
<dbReference type="PANTHER" id="PTHR42663:SF7">
    <property type="entry name" value="COENZYME PQQ SYNTHESIS PROTEIN B"/>
    <property type="match status" value="1"/>
</dbReference>